<name>A0A3T0ECZ9_9PROT</name>
<dbReference type="Gene3D" id="1.20.141.10">
    <property type="entry name" value="Chitosanase, subunit A, domain 1"/>
    <property type="match status" value="1"/>
</dbReference>
<proteinExistence type="predicted"/>
<gene>
    <name evidence="1" type="ORF">X907_2650</name>
</gene>
<dbReference type="SUPFAM" id="SSF53955">
    <property type="entry name" value="Lysozyme-like"/>
    <property type="match status" value="1"/>
</dbReference>
<dbReference type="InterPro" id="IPR008565">
    <property type="entry name" value="TtsA-like_GH18_dom"/>
</dbReference>
<evidence type="ECO:0000313" key="1">
    <source>
        <dbReference type="EMBL" id="AZU05161.1"/>
    </source>
</evidence>
<dbReference type="Proteomes" id="UP000286954">
    <property type="component" value="Chromosome"/>
</dbReference>
<reference evidence="1 2" key="1">
    <citation type="submission" date="2016-12" db="EMBL/GenBank/DDBJ databases">
        <title>The genome of dimorphic prosthecate Glycocaulis alkaliphilus 6b-8t, isolated from crude oil dictates its adaptability in petroleum environments.</title>
        <authorList>
            <person name="Wu X.-L."/>
            <person name="Geng S."/>
        </authorList>
    </citation>
    <scope>NUCLEOTIDE SEQUENCE [LARGE SCALE GENOMIC DNA]</scope>
    <source>
        <strain evidence="1 2">6B-8</strain>
    </source>
</reference>
<dbReference type="CDD" id="cd13926">
    <property type="entry name" value="N-acetylmuramidase_GH108"/>
    <property type="match status" value="1"/>
</dbReference>
<dbReference type="AlphaFoldDB" id="A0A3T0ECZ9"/>
<sequence>MSDAFAQALAHVLLHEGGYVDHPEDPGGATNFGITLATLQSWRGRSVTKADVRALTKGEAGEIYKARYWDSCRCDELPGPVAFIVFDAAVNHGVGRAVRLLQEAVGVASDGRIGPVTIAAVASARPAALVTEIAARRMVLYASLAHFRTFGLGWSRRLMGTLSVSYSYTSTL</sequence>
<dbReference type="Pfam" id="PF05838">
    <property type="entry name" value="Glyco_hydro_108"/>
    <property type="match status" value="1"/>
</dbReference>
<dbReference type="InterPro" id="IPR023346">
    <property type="entry name" value="Lysozyme-like_dom_sf"/>
</dbReference>
<accession>A0A3T0ECZ9</accession>
<keyword evidence="2" id="KW-1185">Reference proteome</keyword>
<organism evidence="1 2">
    <name type="scientific">Glycocaulis alkaliphilus</name>
    <dbReference type="NCBI Taxonomy" id="1434191"/>
    <lineage>
        <taxon>Bacteria</taxon>
        <taxon>Pseudomonadati</taxon>
        <taxon>Pseudomonadota</taxon>
        <taxon>Alphaproteobacteria</taxon>
        <taxon>Maricaulales</taxon>
        <taxon>Maricaulaceae</taxon>
        <taxon>Glycocaulis</taxon>
    </lineage>
</organism>
<protein>
    <submittedName>
        <fullName evidence="1">Uncharacterized protein</fullName>
    </submittedName>
</protein>
<dbReference type="KEGG" id="gak:X907_2650"/>
<dbReference type="OrthoDB" id="9815229at2"/>
<evidence type="ECO:0000313" key="2">
    <source>
        <dbReference type="Proteomes" id="UP000286954"/>
    </source>
</evidence>
<dbReference type="Pfam" id="PF09374">
    <property type="entry name" value="PG_binding_3"/>
    <property type="match status" value="1"/>
</dbReference>
<dbReference type="RefSeq" id="WP_127568704.1">
    <property type="nucleotide sequence ID" value="NZ_BMFB01000001.1"/>
</dbReference>
<dbReference type="EMBL" id="CP018911">
    <property type="protein sequence ID" value="AZU05161.1"/>
    <property type="molecule type" value="Genomic_DNA"/>
</dbReference>
<dbReference type="InterPro" id="IPR018537">
    <property type="entry name" value="Peptidoglycan-bd_3"/>
</dbReference>